<evidence type="ECO:0000256" key="9">
    <source>
        <dbReference type="ARBA" id="ARBA00023242"/>
    </source>
</evidence>
<evidence type="ECO:0000313" key="14">
    <source>
        <dbReference type="Proteomes" id="UP001209878"/>
    </source>
</evidence>
<dbReference type="PANTHER" id="PTHR31576">
    <property type="entry name" value="TATA BOX-BINDING PROTEIN-ASSOCIATED FACTOR RNA POLYMERASE I SUBUNIT B"/>
    <property type="match status" value="1"/>
</dbReference>
<keyword evidence="4" id="KW-0863">Zinc-finger</keyword>
<evidence type="ECO:0000256" key="6">
    <source>
        <dbReference type="ARBA" id="ARBA00023015"/>
    </source>
</evidence>
<evidence type="ECO:0000259" key="11">
    <source>
        <dbReference type="Pfam" id="PF20644"/>
    </source>
</evidence>
<feature type="region of interest" description="Disordered" evidence="10">
    <location>
        <begin position="563"/>
        <end position="602"/>
    </location>
</feature>
<evidence type="ECO:0000313" key="13">
    <source>
        <dbReference type="EMBL" id="KAK2190288.1"/>
    </source>
</evidence>
<evidence type="ECO:0000256" key="1">
    <source>
        <dbReference type="ARBA" id="ARBA00004604"/>
    </source>
</evidence>
<keyword evidence="8" id="KW-0804">Transcription</keyword>
<evidence type="ECO:0000256" key="10">
    <source>
        <dbReference type="SAM" id="MobiDB-lite"/>
    </source>
</evidence>
<evidence type="ECO:0008006" key="15">
    <source>
        <dbReference type="Google" id="ProtNLM"/>
    </source>
</evidence>
<keyword evidence="14" id="KW-1185">Reference proteome</keyword>
<comment type="similarity">
    <text evidence="2">Belongs to the RRN7/TAF1B family.</text>
</comment>
<dbReference type="GO" id="GO:0005668">
    <property type="term" value="C:RNA polymerase transcription factor SL1 complex"/>
    <property type="evidence" value="ECO:0007669"/>
    <property type="project" value="TreeGrafter"/>
</dbReference>
<organism evidence="13 14">
    <name type="scientific">Ridgeia piscesae</name>
    <name type="common">Tubeworm</name>
    <dbReference type="NCBI Taxonomy" id="27915"/>
    <lineage>
        <taxon>Eukaryota</taxon>
        <taxon>Metazoa</taxon>
        <taxon>Spiralia</taxon>
        <taxon>Lophotrochozoa</taxon>
        <taxon>Annelida</taxon>
        <taxon>Polychaeta</taxon>
        <taxon>Sedentaria</taxon>
        <taxon>Canalipalpata</taxon>
        <taxon>Sabellida</taxon>
        <taxon>Siboglinidae</taxon>
        <taxon>Ridgeia</taxon>
    </lineage>
</organism>
<dbReference type="GO" id="GO:0070860">
    <property type="term" value="C:RNA polymerase I core factor complex"/>
    <property type="evidence" value="ECO:0007669"/>
    <property type="project" value="InterPro"/>
</dbReference>
<dbReference type="EMBL" id="JAODUO010000084">
    <property type="protein sequence ID" value="KAK2190288.1"/>
    <property type="molecule type" value="Genomic_DNA"/>
</dbReference>
<keyword evidence="9" id="KW-0539">Nucleus</keyword>
<keyword evidence="6" id="KW-0805">Transcription regulation</keyword>
<dbReference type="GO" id="GO:0008270">
    <property type="term" value="F:zinc ion binding"/>
    <property type="evidence" value="ECO:0007669"/>
    <property type="project" value="UniProtKB-KW"/>
</dbReference>
<evidence type="ECO:0000256" key="3">
    <source>
        <dbReference type="ARBA" id="ARBA00022723"/>
    </source>
</evidence>
<evidence type="ECO:0000256" key="4">
    <source>
        <dbReference type="ARBA" id="ARBA00022771"/>
    </source>
</evidence>
<dbReference type="Pfam" id="PF20644">
    <property type="entry name" value="Rrn7_cyclin_N"/>
    <property type="match status" value="1"/>
</dbReference>
<evidence type="ECO:0000256" key="2">
    <source>
        <dbReference type="ARBA" id="ARBA00006899"/>
    </source>
</evidence>
<dbReference type="AlphaFoldDB" id="A0AAD9P8X0"/>
<protein>
    <recommendedName>
        <fullName evidence="15">TATA box-binding protein-associated factor RNA polymerase I subunit B</fullName>
    </recommendedName>
</protein>
<dbReference type="Proteomes" id="UP001209878">
    <property type="component" value="Unassembled WGS sequence"/>
</dbReference>
<dbReference type="GO" id="GO:0042790">
    <property type="term" value="P:nucleolar large rRNA transcription by RNA polymerase I"/>
    <property type="evidence" value="ECO:0007669"/>
    <property type="project" value="TreeGrafter"/>
</dbReference>
<dbReference type="InterPro" id="IPR048540">
    <property type="entry name" value="Rrn7_cyclin_N"/>
</dbReference>
<evidence type="ECO:0000256" key="5">
    <source>
        <dbReference type="ARBA" id="ARBA00022833"/>
    </source>
</evidence>
<reference evidence="13" key="1">
    <citation type="journal article" date="2023" name="Mol. Biol. Evol.">
        <title>Third-Generation Sequencing Reveals the Adaptive Role of the Epigenome in Three Deep-Sea Polychaetes.</title>
        <authorList>
            <person name="Perez M."/>
            <person name="Aroh O."/>
            <person name="Sun Y."/>
            <person name="Lan Y."/>
            <person name="Juniper S.K."/>
            <person name="Young C.R."/>
            <person name="Angers B."/>
            <person name="Qian P.Y."/>
        </authorList>
    </citation>
    <scope>NUCLEOTIDE SEQUENCE</scope>
    <source>
        <strain evidence="13">R07B-5</strain>
    </source>
</reference>
<proteinExistence type="inferred from homology"/>
<dbReference type="InterPro" id="IPR048538">
    <property type="entry name" value="Rrn7_cyclin_C"/>
</dbReference>
<sequence>MPTCENCGEGQFDCVDGLFYCQLCQTQSQDLRVEEGDDEAPHNVRLALRKTRVKREKVKEKQDYGRPWTTHEAFTIILKKQVKALVALGASATLEDIVFRLWTLYLSKIGVAFDTSQCNTHVRPKGRDLRPSTLADPEVLPIRLRRTCEKRGLTRQVTRHDATPTLSDASTTEDDDESCEGDISFEVPREKTAQTQPAEVYGNEEDDIRCVDVQSRQPGYMTMQKTLCFCYLGLCHTNSVVLPTDLLRWIHSGRLPYGKSAAELLPDDMKFSTNDARTFCCQDLPSSDKMRSLTGSIAFFLGMKTFPKVSLPPIASRFILELNLPGELHGLVRSLMMRHPVDLQLPISSRQFACAPYGVLAMAHLVVLLKLIFGLDDHTEKELSKYAQELSSIVTLVQPLFVWHDWARHMERRMAHLGDQKLPCNTRDVKGIRQVDQCLKVCRELSNLKGRRKIVKRQRSTTKSGKVCEALQEPFVQLLQRMKCRPTTAQVEPPEPGTSQGAYDTDPLQAMYDEDISQQDDHAKSSSTDNREDYSVCTVRYITEDVNFCDQLNSLGLSDSTIQSSCVDSESDGSDSSVMDLADPRQPKRKRRKRAWEETGSTRQGKRVVKVVLQQNVASPQTANRTMSACKRAQIEELLKRQIHAYQNYTFYEEAHKSDKTYKHKSYTWLLGLCSRHIDCDAEFLHKHVQQLEMFIIVDEDELCTRAKWQKRVFQRRYVHK</sequence>
<feature type="compositionally biased region" description="Low complexity" evidence="10">
    <location>
        <begin position="564"/>
        <end position="580"/>
    </location>
</feature>
<dbReference type="InterPro" id="IPR033599">
    <property type="entry name" value="TAF1B/Rrn7"/>
</dbReference>
<keyword evidence="7" id="KW-0238">DNA-binding</keyword>
<evidence type="ECO:0000259" key="12">
    <source>
        <dbReference type="Pfam" id="PF20645"/>
    </source>
</evidence>
<dbReference type="PANTHER" id="PTHR31576:SF2">
    <property type="entry name" value="TATA BOX-BINDING PROTEIN-ASSOCIATED FACTOR RNA POLYMERASE I SUBUNIT B"/>
    <property type="match status" value="1"/>
</dbReference>
<feature type="domain" description="Rrn7/TAF1B N-terminal cyclin" evidence="11">
    <location>
        <begin position="205"/>
        <end position="263"/>
    </location>
</feature>
<accession>A0AAD9P8X0</accession>
<evidence type="ECO:0000256" key="7">
    <source>
        <dbReference type="ARBA" id="ARBA00023125"/>
    </source>
</evidence>
<feature type="region of interest" description="Disordered" evidence="10">
    <location>
        <begin position="486"/>
        <end position="505"/>
    </location>
</feature>
<feature type="region of interest" description="Disordered" evidence="10">
    <location>
        <begin position="157"/>
        <end position="180"/>
    </location>
</feature>
<comment type="subcellular location">
    <subcellularLocation>
        <location evidence="1">Nucleus</location>
        <location evidence="1">Nucleolus</location>
    </subcellularLocation>
</comment>
<feature type="compositionally biased region" description="Acidic residues" evidence="10">
    <location>
        <begin position="171"/>
        <end position="180"/>
    </location>
</feature>
<comment type="caution">
    <text evidence="13">The sequence shown here is derived from an EMBL/GenBank/DDBJ whole genome shotgun (WGS) entry which is preliminary data.</text>
</comment>
<name>A0AAD9P8X0_RIDPI</name>
<keyword evidence="3" id="KW-0479">Metal-binding</keyword>
<evidence type="ECO:0000256" key="8">
    <source>
        <dbReference type="ARBA" id="ARBA00023163"/>
    </source>
</evidence>
<dbReference type="GO" id="GO:0001164">
    <property type="term" value="F:RNA polymerase I core promoter sequence-specific DNA binding"/>
    <property type="evidence" value="ECO:0007669"/>
    <property type="project" value="InterPro"/>
</dbReference>
<gene>
    <name evidence="13" type="ORF">NP493_79g03055</name>
</gene>
<keyword evidence="5" id="KW-0862">Zinc</keyword>
<feature type="domain" description="Rrn7/TAF1B C-terminal cyclin" evidence="12">
    <location>
        <begin position="298"/>
        <end position="411"/>
    </location>
</feature>
<dbReference type="Pfam" id="PF20645">
    <property type="entry name" value="Rrn7_cyclin_C"/>
    <property type="match status" value="1"/>
</dbReference>